<evidence type="ECO:0000256" key="2">
    <source>
        <dbReference type="SAM" id="Phobius"/>
    </source>
</evidence>
<gene>
    <name evidence="3" type="ORF">Slin15195_G093380</name>
</gene>
<sequence>MYQRFSGFVFTAAIITGLLVVSFYATESDILRRIHLPSWTALTKHEPAPSTSQEIVLSTTRHIDAHKGNHSSSADATRPASSITTHLGLPPHHEQSIQSVTSSPKAVLVISTIEESDNSWINDELGELLRPDGDFSAKIYVNNNLTAPLHTPANKGHEAMTYLTYIIENYHELPPVSAFLHDHPEAWHNNILLDMSTSEMIGNLRLDKVEQDGYFNLRCHWNPGCPEHLYPFATEYDAYKSEELLIKTAWMQVFEVEEEQVPKVLGQACCSQFAVTADRIRSLPLEKYVHFRNWLLESKLTDYVSGRVFEYFWQYMLNGTPVFCPDPRICYCEGYGICFEKPEDYDSWFELGKQLRRLEDQLKSWNLWQDDKNVEKRQEFSEGIETGDLDLGEPKVGPQAHEAKAEEWMKLGASVSYYRKQKARIADPLYEPPADRGAWLIREIDQIRKELGRRKQDAMNRGIDPAARSAAVEAVKGSAPPATEDGNHGGWQKKRDMYI</sequence>
<keyword evidence="2" id="KW-0812">Transmembrane</keyword>
<accession>A0A9Q9AW51</accession>
<protein>
    <submittedName>
        <fullName evidence="3">Uncharacterized protein</fullName>
    </submittedName>
</protein>
<dbReference type="Proteomes" id="UP001056384">
    <property type="component" value="Chromosome 8"/>
</dbReference>
<dbReference type="InterPro" id="IPR021838">
    <property type="entry name" value="DUF3431"/>
</dbReference>
<organism evidence="3 4">
    <name type="scientific">Septoria linicola</name>
    <dbReference type="NCBI Taxonomy" id="215465"/>
    <lineage>
        <taxon>Eukaryota</taxon>
        <taxon>Fungi</taxon>
        <taxon>Dikarya</taxon>
        <taxon>Ascomycota</taxon>
        <taxon>Pezizomycotina</taxon>
        <taxon>Dothideomycetes</taxon>
        <taxon>Dothideomycetidae</taxon>
        <taxon>Mycosphaerellales</taxon>
        <taxon>Mycosphaerellaceae</taxon>
        <taxon>Septoria</taxon>
    </lineage>
</organism>
<feature type="region of interest" description="Disordered" evidence="1">
    <location>
        <begin position="66"/>
        <end position="85"/>
    </location>
</feature>
<dbReference type="PANTHER" id="PTHR37490:SF3">
    <property type="entry name" value="DUF3431 DOMAIN CONTAINING PROTEIN"/>
    <property type="match status" value="1"/>
</dbReference>
<feature type="region of interest" description="Disordered" evidence="1">
    <location>
        <begin position="471"/>
        <end position="499"/>
    </location>
</feature>
<feature type="compositionally biased region" description="Polar residues" evidence="1">
    <location>
        <begin position="70"/>
        <end position="85"/>
    </location>
</feature>
<evidence type="ECO:0000313" key="3">
    <source>
        <dbReference type="EMBL" id="USW56019.1"/>
    </source>
</evidence>
<dbReference type="EMBL" id="CP099425">
    <property type="protein sequence ID" value="USW56019.1"/>
    <property type="molecule type" value="Genomic_DNA"/>
</dbReference>
<keyword evidence="4" id="KW-1185">Reference proteome</keyword>
<evidence type="ECO:0000256" key="1">
    <source>
        <dbReference type="SAM" id="MobiDB-lite"/>
    </source>
</evidence>
<dbReference type="Pfam" id="PF11913">
    <property type="entry name" value="DUF3431"/>
    <property type="match status" value="1"/>
</dbReference>
<name>A0A9Q9AW51_9PEZI</name>
<feature type="transmembrane region" description="Helical" evidence="2">
    <location>
        <begin position="7"/>
        <end position="25"/>
    </location>
</feature>
<evidence type="ECO:0000313" key="4">
    <source>
        <dbReference type="Proteomes" id="UP001056384"/>
    </source>
</evidence>
<dbReference type="PANTHER" id="PTHR37490">
    <property type="entry name" value="EXPRESSED PROTEIN"/>
    <property type="match status" value="1"/>
</dbReference>
<keyword evidence="2" id="KW-1133">Transmembrane helix</keyword>
<reference evidence="3" key="1">
    <citation type="submission" date="2022-06" db="EMBL/GenBank/DDBJ databases">
        <title>Complete genome sequences of two strains of the flax pathogen Septoria linicola.</title>
        <authorList>
            <person name="Lapalu N."/>
            <person name="Simon A."/>
            <person name="Demenou B."/>
            <person name="Paumier D."/>
            <person name="Guillot M.-P."/>
            <person name="Gout L."/>
            <person name="Valade R."/>
        </authorList>
    </citation>
    <scope>NUCLEOTIDE SEQUENCE</scope>
    <source>
        <strain evidence="3">SE15195</strain>
    </source>
</reference>
<dbReference type="AlphaFoldDB" id="A0A9Q9AW51"/>
<proteinExistence type="predicted"/>
<keyword evidence="2" id="KW-0472">Membrane</keyword>